<dbReference type="PANTHER" id="PTHR43081:SF1">
    <property type="entry name" value="ADENYLATE CYCLASE, TERMINAL-DIFFERENTIATION SPECIFIC"/>
    <property type="match status" value="1"/>
</dbReference>
<feature type="transmembrane region" description="Helical" evidence="1">
    <location>
        <begin position="81"/>
        <end position="100"/>
    </location>
</feature>
<dbReference type="SMART" id="SM00044">
    <property type="entry name" value="CYCc"/>
    <property type="match status" value="1"/>
</dbReference>
<dbReference type="Proteomes" id="UP000186336">
    <property type="component" value="Chromosome"/>
</dbReference>
<dbReference type="PANTHER" id="PTHR43081">
    <property type="entry name" value="ADENYLATE CYCLASE, TERMINAL-DIFFERENTIATION SPECIFIC-RELATED"/>
    <property type="match status" value="1"/>
</dbReference>
<dbReference type="GO" id="GO:0035556">
    <property type="term" value="P:intracellular signal transduction"/>
    <property type="evidence" value="ECO:0007669"/>
    <property type="project" value="InterPro"/>
</dbReference>
<dbReference type="PROSITE" id="PS50125">
    <property type="entry name" value="GUANYLATE_CYCLASE_2"/>
    <property type="match status" value="1"/>
</dbReference>
<keyword evidence="1" id="KW-0812">Transmembrane</keyword>
<dbReference type="Pfam" id="PF00211">
    <property type="entry name" value="Guanylate_cyc"/>
    <property type="match status" value="1"/>
</dbReference>
<evidence type="ECO:0000313" key="4">
    <source>
        <dbReference type="Proteomes" id="UP000186336"/>
    </source>
</evidence>
<keyword evidence="4" id="KW-1185">Reference proteome</keyword>
<organism evidence="3 4">
    <name type="scientific">Tateyamaria omphalii</name>
    <dbReference type="NCBI Taxonomy" id="299262"/>
    <lineage>
        <taxon>Bacteria</taxon>
        <taxon>Pseudomonadati</taxon>
        <taxon>Pseudomonadota</taxon>
        <taxon>Alphaproteobacteria</taxon>
        <taxon>Rhodobacterales</taxon>
        <taxon>Roseobacteraceae</taxon>
        <taxon>Tateyamaria</taxon>
    </lineage>
</organism>
<dbReference type="GO" id="GO:0004016">
    <property type="term" value="F:adenylate cyclase activity"/>
    <property type="evidence" value="ECO:0007669"/>
    <property type="project" value="UniProtKB-ARBA"/>
</dbReference>
<dbReference type="GO" id="GO:0009190">
    <property type="term" value="P:cyclic nucleotide biosynthetic process"/>
    <property type="evidence" value="ECO:0007669"/>
    <property type="project" value="InterPro"/>
</dbReference>
<dbReference type="AlphaFoldDB" id="A0A1P8MZ50"/>
<feature type="domain" description="Guanylate cyclase" evidence="2">
    <location>
        <begin position="156"/>
        <end position="285"/>
    </location>
</feature>
<dbReference type="KEGG" id="tom:BWR18_17970"/>
<accession>A0A1P8MZ50</accession>
<dbReference type="OrthoDB" id="341967at2"/>
<feature type="transmembrane region" description="Helical" evidence="1">
    <location>
        <begin position="112"/>
        <end position="131"/>
    </location>
</feature>
<sequence>MKRSKTPIFFAKVIGFSFLVGALTTLLDGGLPVPFSQLGVAAVTGALIGAGCIVFEATFLSNRSIRWLRKVPIAGIVLMRAVAYTVIIVVSLVLPPWVLFGTARWLEPGFLFSFWLSISIAAAISTALELYQLLGKEASLAVFTGRYRRPRLENRIVMFADLTGSTALAERLGDLRFHELLGDVAYDLDEPIADMGGEIHRYVGDAVIATWPMTKPDQFEHALTCATAMIEMLETKSDAYIARYGQVMHIRIALHCGPIAAGEVGAWKKEIALLGDTMNSAARIEGAARDFGVDIILSDTFQARLPKDVQARLHRLPDYAAHGKHDVLRLWARGLDARCETNGL</sequence>
<keyword evidence="1" id="KW-0472">Membrane</keyword>
<gene>
    <name evidence="3" type="ORF">BWR18_17970</name>
</gene>
<dbReference type="EMBL" id="CP019312">
    <property type="protein sequence ID" value="APX13356.1"/>
    <property type="molecule type" value="Genomic_DNA"/>
</dbReference>
<dbReference type="InterPro" id="IPR001054">
    <property type="entry name" value="A/G_cyclase"/>
</dbReference>
<evidence type="ECO:0000256" key="1">
    <source>
        <dbReference type="SAM" id="Phobius"/>
    </source>
</evidence>
<name>A0A1P8MZ50_9RHOB</name>
<dbReference type="Gene3D" id="3.30.70.1230">
    <property type="entry name" value="Nucleotide cyclase"/>
    <property type="match status" value="1"/>
</dbReference>
<feature type="transmembrane region" description="Helical" evidence="1">
    <location>
        <begin position="39"/>
        <end position="60"/>
    </location>
</feature>
<evidence type="ECO:0000259" key="2">
    <source>
        <dbReference type="PROSITE" id="PS50125"/>
    </source>
</evidence>
<feature type="transmembrane region" description="Helical" evidence="1">
    <location>
        <begin position="7"/>
        <end position="27"/>
    </location>
</feature>
<evidence type="ECO:0000313" key="3">
    <source>
        <dbReference type="EMBL" id="APX13356.1"/>
    </source>
</evidence>
<keyword evidence="1" id="KW-1133">Transmembrane helix</keyword>
<proteinExistence type="predicted"/>
<dbReference type="CDD" id="cd07302">
    <property type="entry name" value="CHD"/>
    <property type="match status" value="1"/>
</dbReference>
<dbReference type="InterPro" id="IPR029787">
    <property type="entry name" value="Nucleotide_cyclase"/>
</dbReference>
<reference evidence="3 4" key="1">
    <citation type="submission" date="2017-01" db="EMBL/GenBank/DDBJ databases">
        <title>Complete genome of Tateyamaria omphalii DOK1-4 isolated from seawater in Dokdo.</title>
        <authorList>
            <person name="Kim J.H."/>
            <person name="Chi W.-J."/>
        </authorList>
    </citation>
    <scope>NUCLEOTIDE SEQUENCE [LARGE SCALE GENOMIC DNA]</scope>
    <source>
        <strain evidence="3 4">DOK1-4</strain>
    </source>
</reference>
<dbReference type="SUPFAM" id="SSF55073">
    <property type="entry name" value="Nucleotide cyclase"/>
    <property type="match status" value="1"/>
</dbReference>
<dbReference type="RefSeq" id="WP_076629790.1">
    <property type="nucleotide sequence ID" value="NZ_CP019312.1"/>
</dbReference>
<dbReference type="InterPro" id="IPR050697">
    <property type="entry name" value="Adenylyl/Guanylyl_Cyclase_3/4"/>
</dbReference>
<protein>
    <recommendedName>
        <fullName evidence="2">Guanylate cyclase domain-containing protein</fullName>
    </recommendedName>
</protein>
<dbReference type="STRING" id="299262.BWR18_17970"/>